<accession>A0AB34KDQ6</accession>
<comment type="caution">
    <text evidence="1">The sequence shown here is derived from an EMBL/GenBank/DDBJ whole genome shotgun (WGS) entry which is preliminary data.</text>
</comment>
<evidence type="ECO:0000313" key="2">
    <source>
        <dbReference type="Proteomes" id="UP000803884"/>
    </source>
</evidence>
<dbReference type="AlphaFoldDB" id="A0AB34KDQ6"/>
<keyword evidence="2" id="KW-1185">Reference proteome</keyword>
<proteinExistence type="predicted"/>
<evidence type="ECO:0000313" key="1">
    <source>
        <dbReference type="EMBL" id="KAL1581620.1"/>
    </source>
</evidence>
<name>A0AB34KDQ6_9PEZI</name>
<dbReference type="Proteomes" id="UP000803884">
    <property type="component" value="Unassembled WGS sequence"/>
</dbReference>
<dbReference type="RefSeq" id="XP_069224729.1">
    <property type="nucleotide sequence ID" value="XM_069378207.1"/>
</dbReference>
<reference evidence="1 2" key="1">
    <citation type="journal article" date="2020" name="Microbiol. Resour. Announc.">
        <title>Draft Genome Sequence of a Cladosporium Species Isolated from the Mesophotic Ascidian Didemnum maculosum.</title>
        <authorList>
            <person name="Gioti A."/>
            <person name="Siaperas R."/>
            <person name="Nikolaivits E."/>
            <person name="Le Goff G."/>
            <person name="Ouazzani J."/>
            <person name="Kotoulas G."/>
            <person name="Topakas E."/>
        </authorList>
    </citation>
    <scope>NUCLEOTIDE SEQUENCE [LARGE SCALE GENOMIC DNA]</scope>
    <source>
        <strain evidence="1 2">TM138-S3</strain>
    </source>
</reference>
<organism evidence="1 2">
    <name type="scientific">Cladosporium halotolerans</name>
    <dbReference type="NCBI Taxonomy" id="1052096"/>
    <lineage>
        <taxon>Eukaryota</taxon>
        <taxon>Fungi</taxon>
        <taxon>Dikarya</taxon>
        <taxon>Ascomycota</taxon>
        <taxon>Pezizomycotina</taxon>
        <taxon>Dothideomycetes</taxon>
        <taxon>Dothideomycetidae</taxon>
        <taxon>Cladosporiales</taxon>
        <taxon>Cladosporiaceae</taxon>
        <taxon>Cladosporium</taxon>
    </lineage>
</organism>
<sequence length="114" mass="13052">MRSAGKTPGFLPISIEEHEKILKDVMDYFEAEEFERLHPGGKIRWHKLPHIITQSVLIPESTFADAEDDLMLLPLFVGQAEGQDKKIGQPSSLKKSFRIFEGDILLVYKSEIRQ</sequence>
<dbReference type="GeneID" id="96011045"/>
<dbReference type="EMBL" id="JAAQHG020000478">
    <property type="protein sequence ID" value="KAL1581620.1"/>
    <property type="molecule type" value="Genomic_DNA"/>
</dbReference>
<gene>
    <name evidence="1" type="ORF">WHR41_09604</name>
</gene>
<protein>
    <submittedName>
        <fullName evidence="1">Uncharacterized protein</fullName>
    </submittedName>
</protein>